<evidence type="ECO:0000259" key="6">
    <source>
        <dbReference type="Pfam" id="PF01490"/>
    </source>
</evidence>
<gene>
    <name evidence="7" type="ORF">KIPB_010787</name>
</gene>
<dbReference type="Proteomes" id="UP000265618">
    <property type="component" value="Unassembled WGS sequence"/>
</dbReference>
<keyword evidence="4" id="KW-0472">Membrane</keyword>
<evidence type="ECO:0000256" key="3">
    <source>
        <dbReference type="ARBA" id="ARBA00022989"/>
    </source>
</evidence>
<accession>A0A391NWQ8</accession>
<keyword evidence="2" id="KW-0812">Transmembrane</keyword>
<feature type="region of interest" description="Disordered" evidence="5">
    <location>
        <begin position="1"/>
        <end position="39"/>
    </location>
</feature>
<evidence type="ECO:0000256" key="1">
    <source>
        <dbReference type="ARBA" id="ARBA00004370"/>
    </source>
</evidence>
<comment type="caution">
    <text evidence="7">The sequence shown here is derived from an EMBL/GenBank/DDBJ whole genome shotgun (WGS) entry which is preliminary data.</text>
</comment>
<reference evidence="7 8" key="1">
    <citation type="journal article" date="2018" name="PLoS ONE">
        <title>The draft genome of Kipferlia bialata reveals reductive genome evolution in fornicate parasites.</title>
        <authorList>
            <person name="Tanifuji G."/>
            <person name="Takabayashi S."/>
            <person name="Kume K."/>
            <person name="Takagi M."/>
            <person name="Nakayama T."/>
            <person name="Kamikawa R."/>
            <person name="Inagaki Y."/>
            <person name="Hashimoto T."/>
        </authorList>
    </citation>
    <scope>NUCLEOTIDE SEQUENCE [LARGE SCALE GENOMIC DNA]</scope>
    <source>
        <strain evidence="7">NY0173</strain>
    </source>
</reference>
<dbReference type="OrthoDB" id="655540at2759"/>
<dbReference type="EMBL" id="BDIP01004139">
    <property type="protein sequence ID" value="GCA63588.1"/>
    <property type="molecule type" value="Genomic_DNA"/>
</dbReference>
<protein>
    <recommendedName>
        <fullName evidence="6">Amino acid transporter transmembrane domain-containing protein</fullName>
    </recommendedName>
</protein>
<keyword evidence="8" id="KW-1185">Reference proteome</keyword>
<organism evidence="7 8">
    <name type="scientific">Kipferlia bialata</name>
    <dbReference type="NCBI Taxonomy" id="797122"/>
    <lineage>
        <taxon>Eukaryota</taxon>
        <taxon>Metamonada</taxon>
        <taxon>Carpediemonas-like organisms</taxon>
        <taxon>Kipferlia</taxon>
    </lineage>
</organism>
<evidence type="ECO:0000256" key="5">
    <source>
        <dbReference type="SAM" id="MobiDB-lite"/>
    </source>
</evidence>
<evidence type="ECO:0000256" key="2">
    <source>
        <dbReference type="ARBA" id="ARBA00022692"/>
    </source>
</evidence>
<name>A0A391NWQ8_9EUKA</name>
<dbReference type="GO" id="GO:0016020">
    <property type="term" value="C:membrane"/>
    <property type="evidence" value="ECO:0007669"/>
    <property type="project" value="UniProtKB-SubCell"/>
</dbReference>
<feature type="domain" description="Amino acid transporter transmembrane" evidence="6">
    <location>
        <begin position="30"/>
        <end position="58"/>
    </location>
</feature>
<dbReference type="AlphaFoldDB" id="A0A391NWQ8"/>
<evidence type="ECO:0000313" key="8">
    <source>
        <dbReference type="Proteomes" id="UP000265618"/>
    </source>
</evidence>
<feature type="compositionally biased region" description="Basic and acidic residues" evidence="5">
    <location>
        <begin position="7"/>
        <end position="29"/>
    </location>
</feature>
<evidence type="ECO:0000313" key="7">
    <source>
        <dbReference type="EMBL" id="GCA63588.1"/>
    </source>
</evidence>
<proteinExistence type="predicted"/>
<sequence>MPQSKEPLVKREGSSPERDAAEREREGEKGSSVPQSTFNLTNSVLGAGILSLSYAMAN</sequence>
<feature type="non-terminal residue" evidence="7">
    <location>
        <position position="58"/>
    </location>
</feature>
<dbReference type="Pfam" id="PF01490">
    <property type="entry name" value="Aa_trans"/>
    <property type="match status" value="1"/>
</dbReference>
<dbReference type="InterPro" id="IPR013057">
    <property type="entry name" value="AA_transpt_TM"/>
</dbReference>
<comment type="subcellular location">
    <subcellularLocation>
        <location evidence="1">Membrane</location>
    </subcellularLocation>
</comment>
<keyword evidence="3" id="KW-1133">Transmembrane helix</keyword>
<evidence type="ECO:0000256" key="4">
    <source>
        <dbReference type="ARBA" id="ARBA00023136"/>
    </source>
</evidence>